<keyword evidence="1" id="KW-1133">Transmembrane helix</keyword>
<keyword evidence="3" id="KW-1185">Reference proteome</keyword>
<reference evidence="2 3" key="1">
    <citation type="submission" date="2018-03" db="EMBL/GenBank/DDBJ databases">
        <title>Complete genome sequence of a second alphabaculovirus from the true armyworm, Mythimna unipuncta.</title>
        <authorList>
            <person name="Harrison R.L."/>
            <person name="Mowery J.D."/>
            <person name="Bauchan G.R."/>
            <person name="Theilmann D.A."/>
            <person name="Erlandson M.A."/>
        </authorList>
    </citation>
    <scope>NUCLEOTIDE SEQUENCE [LARGE SCALE GENOMIC DNA]</scope>
    <source>
        <strain evidence="2 3">KY310</strain>
    </source>
</reference>
<dbReference type="Gene3D" id="3.40.50.300">
    <property type="entry name" value="P-loop containing nucleotide triphosphate hydrolases"/>
    <property type="match status" value="1"/>
</dbReference>
<sequence>MYTEYLGANRLHDDVRSIKRAQWSYVIVFTTATIVVLAIAMVTGAQLKDQFDDLTRTVGAPTRSSKELIAFIVAGTRAGRKESKKMSLVTRRMQSINLHISLLPRDERIDADLAVNVPASLEYETYLNALHRLNHRPYMHNVFLFSGEHGLGKTYAAYQMGQALSRFSNVILFSTPMNLFMRTADFNTVGDLLQNVDSALKADKTISAYTIVWLFDELDTYILGDTGMYNDKDITQFAESTGFIDSGERVLAFTMNNDVIFRHDYWTDREKILNASSEYEHRDDAVAAAKLLRLSMENFLMDGQYSRLYSFVGNKNFRFEPFDSETAVKFLRKYIEQKSYTRNTINLDDEQTLQKLFGDDNEFTARDLIIRLDDLLNENNSTRVDVK</sequence>
<accession>A0A346TPS3</accession>
<evidence type="ECO:0000313" key="3">
    <source>
        <dbReference type="Proteomes" id="UP000501969"/>
    </source>
</evidence>
<keyword evidence="1" id="KW-0472">Membrane</keyword>
<proteinExistence type="predicted"/>
<evidence type="ECO:0000256" key="1">
    <source>
        <dbReference type="SAM" id="Phobius"/>
    </source>
</evidence>
<dbReference type="Proteomes" id="UP000501969">
    <property type="component" value="Segment"/>
</dbReference>
<protein>
    <submittedName>
        <fullName evidence="2">AAA-like protein</fullName>
    </submittedName>
</protein>
<dbReference type="InterPro" id="IPR027417">
    <property type="entry name" value="P-loop_NTPase"/>
</dbReference>
<dbReference type="KEGG" id="vg:80534090"/>
<dbReference type="GeneID" id="80534090"/>
<name>A0A346TPS3_9ABAC</name>
<evidence type="ECO:0000313" key="2">
    <source>
        <dbReference type="EMBL" id="AXU41583.1"/>
    </source>
</evidence>
<feature type="transmembrane region" description="Helical" evidence="1">
    <location>
        <begin position="25"/>
        <end position="47"/>
    </location>
</feature>
<dbReference type="SUPFAM" id="SSF52540">
    <property type="entry name" value="P-loop containing nucleoside triphosphate hydrolases"/>
    <property type="match status" value="1"/>
</dbReference>
<dbReference type="EMBL" id="MH124167">
    <property type="protein sequence ID" value="AXU41583.1"/>
    <property type="molecule type" value="Genomic_DNA"/>
</dbReference>
<dbReference type="RefSeq" id="YP_010796595.1">
    <property type="nucleotide sequence ID" value="NC_076031.1"/>
</dbReference>
<organism evidence="2 3">
    <name type="scientific">Mythimna unipuncta nucleopolyhedrovirus</name>
    <dbReference type="NCBI Taxonomy" id="447897"/>
    <lineage>
        <taxon>Viruses</taxon>
        <taxon>Viruses incertae sedis</taxon>
        <taxon>Naldaviricetes</taxon>
        <taxon>Lefavirales</taxon>
        <taxon>Baculoviridae</taxon>
        <taxon>Alphabaculovirus</taxon>
    </lineage>
</organism>
<keyword evidence="1" id="KW-0812">Transmembrane</keyword>